<reference evidence="2 3" key="1">
    <citation type="journal article" date="2012" name="J. Bacteriol.">
        <title>Genome Sequence of the Alkane-Degrading Bacterium Alcanivorax hongdengensis Type Strain A-11-3.</title>
        <authorList>
            <person name="Lai Q."/>
            <person name="Shao Z."/>
        </authorList>
    </citation>
    <scope>NUCLEOTIDE SEQUENCE [LARGE SCALE GENOMIC DNA]</scope>
    <source>
        <strain evidence="2 3">A-11-3</strain>
    </source>
</reference>
<dbReference type="EMBL" id="AMRJ01000006">
    <property type="protein sequence ID" value="EKF74978.1"/>
    <property type="molecule type" value="Genomic_DNA"/>
</dbReference>
<accession>L0WDT2</accession>
<dbReference type="Proteomes" id="UP000010164">
    <property type="component" value="Unassembled WGS sequence"/>
</dbReference>
<dbReference type="STRING" id="1177179.A11A3_05976"/>
<evidence type="ECO:0000313" key="2">
    <source>
        <dbReference type="EMBL" id="EKF74978.1"/>
    </source>
</evidence>
<dbReference type="PATRIC" id="fig|1177179.3.peg.1200"/>
<feature type="region of interest" description="Disordered" evidence="1">
    <location>
        <begin position="309"/>
        <end position="350"/>
    </location>
</feature>
<dbReference type="eggNOG" id="COG3249">
    <property type="taxonomic scope" value="Bacteria"/>
</dbReference>
<dbReference type="AlphaFoldDB" id="L0WDT2"/>
<organism evidence="2 3">
    <name type="scientific">Alcanivorax hongdengensis A-11-3</name>
    <dbReference type="NCBI Taxonomy" id="1177179"/>
    <lineage>
        <taxon>Bacteria</taxon>
        <taxon>Pseudomonadati</taxon>
        <taxon>Pseudomonadota</taxon>
        <taxon>Gammaproteobacteria</taxon>
        <taxon>Oceanospirillales</taxon>
        <taxon>Alcanivoracaceae</taxon>
        <taxon>Alcanivorax</taxon>
    </lineage>
</organism>
<gene>
    <name evidence="2" type="ORF">A11A3_05976</name>
</gene>
<protein>
    <recommendedName>
        <fullName evidence="4">DUF2066 domain-containing protein</fullName>
    </recommendedName>
</protein>
<dbReference type="RefSeq" id="WP_008928379.1">
    <property type="nucleotide sequence ID" value="NZ_AMRJ01000006.1"/>
</dbReference>
<keyword evidence="3" id="KW-1185">Reference proteome</keyword>
<evidence type="ECO:0000256" key="1">
    <source>
        <dbReference type="SAM" id="MobiDB-lite"/>
    </source>
</evidence>
<name>L0WDT2_9GAMM</name>
<comment type="caution">
    <text evidence="2">The sequence shown here is derived from an EMBL/GenBank/DDBJ whole genome shotgun (WGS) entry which is preliminary data.</text>
</comment>
<dbReference type="InterPro" id="IPR018642">
    <property type="entry name" value="DUF2066"/>
</dbReference>
<evidence type="ECO:0008006" key="4">
    <source>
        <dbReference type="Google" id="ProtNLM"/>
    </source>
</evidence>
<evidence type="ECO:0000313" key="3">
    <source>
        <dbReference type="Proteomes" id="UP000010164"/>
    </source>
</evidence>
<sequence>MWLALPAGADSLDSVELPVADSSQSALQDALREGLDTLIVRITGQSAIDGLPGVDEAREDPSRWVSSYHYESSDRLAARYDLGGLTRFLEVRGAPIWSMPRPASVIWLVDQGSGQGQLVTRDGPDFAALQGAARRRGLPLVYPSWDEQDQQSLALADIRGRFDDRIADASRRYQADLTVAAVLYPGSQVRARWRVLQGDHSLEQGQSRGADTDQAIAAMVDDISNALAKRYSVRTGSREDRSELRVQHVASLAAWQTLQNYLEDMTGMRQVQLYQVDGQQYTFRLDYAASDSQLRRQLDLLPQIRACQAPAAEPAQAPSAPADSNGASSQEQAPATAAQAAPPLSYCWQS</sequence>
<proteinExistence type="predicted"/>
<dbReference type="Pfam" id="PF09839">
    <property type="entry name" value="DUF2066"/>
    <property type="match status" value="1"/>
</dbReference>